<dbReference type="AlphaFoldDB" id="A0ABD2PK81"/>
<dbReference type="EMBL" id="JBJKFK010006322">
    <property type="protein sequence ID" value="KAL3307860.1"/>
    <property type="molecule type" value="Genomic_DNA"/>
</dbReference>
<reference evidence="8 9" key="1">
    <citation type="submission" date="2024-11" db="EMBL/GenBank/DDBJ databases">
        <title>Adaptive evolution of stress response genes in parasites aligns with host niche diversity.</title>
        <authorList>
            <person name="Hahn C."/>
            <person name="Resl P."/>
        </authorList>
    </citation>
    <scope>NUCLEOTIDE SEQUENCE [LARGE SCALE GENOMIC DNA]</scope>
    <source>
        <strain evidence="8">EGGRZ-B1_66</strain>
        <tissue evidence="8">Body</tissue>
    </source>
</reference>
<dbReference type="Proteomes" id="UP001626550">
    <property type="component" value="Unassembled WGS sequence"/>
</dbReference>
<keyword evidence="4 5" id="KW-1015">Disulfide bond</keyword>
<dbReference type="InterPro" id="IPR001774">
    <property type="entry name" value="DSL"/>
</dbReference>
<dbReference type="PANTHER" id="PTHR24044">
    <property type="entry name" value="NOTCH LIGAND FAMILY MEMBER"/>
    <property type="match status" value="1"/>
</dbReference>
<comment type="caution">
    <text evidence="5">Lacks conserved residue(s) required for the propagation of feature annotation.</text>
</comment>
<evidence type="ECO:0000256" key="2">
    <source>
        <dbReference type="ARBA" id="ARBA00022536"/>
    </source>
</evidence>
<evidence type="ECO:0000313" key="8">
    <source>
        <dbReference type="EMBL" id="KAL3307860.1"/>
    </source>
</evidence>
<dbReference type="SMART" id="SM00051">
    <property type="entry name" value="DSL"/>
    <property type="match status" value="1"/>
</dbReference>
<evidence type="ECO:0000259" key="7">
    <source>
        <dbReference type="PROSITE" id="PS50026"/>
    </source>
</evidence>
<keyword evidence="6" id="KW-1133">Transmembrane helix</keyword>
<dbReference type="PROSITE" id="PS50026">
    <property type="entry name" value="EGF_3"/>
    <property type="match status" value="2"/>
</dbReference>
<feature type="non-terminal residue" evidence="8">
    <location>
        <position position="327"/>
    </location>
</feature>
<keyword evidence="1" id="KW-0217">Developmental protein</keyword>
<gene>
    <name evidence="8" type="ORF">Ciccas_013616</name>
</gene>
<keyword evidence="6" id="KW-0472">Membrane</keyword>
<feature type="transmembrane region" description="Helical" evidence="6">
    <location>
        <begin position="7"/>
        <end position="28"/>
    </location>
</feature>
<feature type="disulfide bond" evidence="5">
    <location>
        <begin position="213"/>
        <end position="230"/>
    </location>
</feature>
<dbReference type="InterPro" id="IPR000742">
    <property type="entry name" value="EGF"/>
</dbReference>
<evidence type="ECO:0000256" key="6">
    <source>
        <dbReference type="SAM" id="Phobius"/>
    </source>
</evidence>
<keyword evidence="2 5" id="KW-0245">EGF-like domain</keyword>
<dbReference type="PANTHER" id="PTHR24044:SF417">
    <property type="entry name" value="WEARY, ISOFORM B"/>
    <property type="match status" value="1"/>
</dbReference>
<evidence type="ECO:0000256" key="1">
    <source>
        <dbReference type="ARBA" id="ARBA00022473"/>
    </source>
</evidence>
<feature type="domain" description="EGF-like" evidence="7">
    <location>
        <begin position="201"/>
        <end position="242"/>
    </location>
</feature>
<evidence type="ECO:0000256" key="4">
    <source>
        <dbReference type="ARBA" id="ARBA00023157"/>
    </source>
</evidence>
<dbReference type="PROSITE" id="PS00022">
    <property type="entry name" value="EGF_1"/>
    <property type="match status" value="1"/>
</dbReference>
<dbReference type="Gene3D" id="2.10.25.10">
    <property type="entry name" value="Laminin"/>
    <property type="match status" value="2"/>
</dbReference>
<dbReference type="InterPro" id="IPR050906">
    <property type="entry name" value="Notch_signaling"/>
</dbReference>
<name>A0ABD2PK81_9PLAT</name>
<keyword evidence="3" id="KW-0677">Repeat</keyword>
<protein>
    <recommendedName>
        <fullName evidence="7">EGF-like domain-containing protein</fullName>
    </recommendedName>
</protein>
<keyword evidence="6" id="KW-0812">Transmembrane</keyword>
<evidence type="ECO:0000256" key="3">
    <source>
        <dbReference type="ARBA" id="ARBA00022737"/>
    </source>
</evidence>
<dbReference type="SMART" id="SM00181">
    <property type="entry name" value="EGF"/>
    <property type="match status" value="2"/>
</dbReference>
<feature type="domain" description="EGF-like" evidence="7">
    <location>
        <begin position="243"/>
        <end position="288"/>
    </location>
</feature>
<accession>A0ABD2PK81</accession>
<proteinExistence type="predicted"/>
<sequence length="327" mass="37114">MNNQHVFIFLIISISLFSLNACISHVWIEVIYQEYLYPNGSRPTFLLGVFDKNGVQIVKDSVSSPDFTNEINFTTDKSWHETEKHFRKLQFTLKESVIASNNSLSLNSNIVNEDKEPELISSESIKFDSSLPFELYEIGEYKKFSGYVTFALVTRLFTAICAPNFYTKYCSVFCHDFEHGNCNENDILLCKKGVKGPKCAQNDPCYAEGRPVCKNGGECVPSSERQEFTCKCTKEYLGKTCDIKNPCVETTDFCLNGGICVPELDTEGIIYNPICICPRNFSFGEHCETRNYCFTERYSTPTCNEDIKTCTQNADSKSYMCHCKAAD</sequence>
<comment type="caution">
    <text evidence="8">The sequence shown here is derived from an EMBL/GenBank/DDBJ whole genome shotgun (WGS) entry which is preliminary data.</text>
</comment>
<feature type="disulfide bond" evidence="5">
    <location>
        <begin position="232"/>
        <end position="241"/>
    </location>
</feature>
<organism evidence="8 9">
    <name type="scientific">Cichlidogyrus casuarinus</name>
    <dbReference type="NCBI Taxonomy" id="1844966"/>
    <lineage>
        <taxon>Eukaryota</taxon>
        <taxon>Metazoa</taxon>
        <taxon>Spiralia</taxon>
        <taxon>Lophotrochozoa</taxon>
        <taxon>Platyhelminthes</taxon>
        <taxon>Monogenea</taxon>
        <taxon>Monopisthocotylea</taxon>
        <taxon>Dactylogyridea</taxon>
        <taxon>Ancyrocephalidae</taxon>
        <taxon>Cichlidogyrus</taxon>
    </lineage>
</organism>
<dbReference type="Pfam" id="PF00008">
    <property type="entry name" value="EGF"/>
    <property type="match status" value="1"/>
</dbReference>
<keyword evidence="9" id="KW-1185">Reference proteome</keyword>
<evidence type="ECO:0000256" key="5">
    <source>
        <dbReference type="PROSITE-ProRule" id="PRU00076"/>
    </source>
</evidence>
<dbReference type="SUPFAM" id="SSF57196">
    <property type="entry name" value="EGF/Laminin"/>
    <property type="match status" value="2"/>
</dbReference>
<evidence type="ECO:0000313" key="9">
    <source>
        <dbReference type="Proteomes" id="UP001626550"/>
    </source>
</evidence>